<evidence type="ECO:0000313" key="1">
    <source>
        <dbReference type="EMBL" id="OIQ68346.1"/>
    </source>
</evidence>
<reference evidence="1" key="1">
    <citation type="submission" date="2016-10" db="EMBL/GenBank/DDBJ databases">
        <title>Sequence of Gallionella enrichment culture.</title>
        <authorList>
            <person name="Poehlein A."/>
            <person name="Muehling M."/>
            <person name="Daniel R."/>
        </authorList>
    </citation>
    <scope>NUCLEOTIDE SEQUENCE</scope>
</reference>
<protein>
    <submittedName>
        <fullName evidence="1">Uncharacterized protein</fullName>
    </submittedName>
</protein>
<dbReference type="AntiFam" id="ANF00226">
    <property type="entry name" value="Shadow ORF (opposite pknB)"/>
</dbReference>
<accession>A0A1J5PAV5</accession>
<name>A0A1J5PAV5_9ZZZZ</name>
<gene>
    <name evidence="1" type="ORF">GALL_500640</name>
</gene>
<sequence>MTLLEHFSSGTKVDQHGPVVRGDKDVGRFDVQMQHFVLVDHAQATQHFFKQRTDGRLTKHFGLLEVACNDDEFLQAGPLKIVHHHVNGVVFLKKIKHAHHCRMGNLGQ</sequence>
<comment type="caution">
    <text evidence="1">The sequence shown here is derived from an EMBL/GenBank/DDBJ whole genome shotgun (WGS) entry which is preliminary data.</text>
</comment>
<proteinExistence type="predicted"/>
<dbReference type="EMBL" id="MLJW01005363">
    <property type="protein sequence ID" value="OIQ68346.1"/>
    <property type="molecule type" value="Genomic_DNA"/>
</dbReference>
<organism evidence="1">
    <name type="scientific">mine drainage metagenome</name>
    <dbReference type="NCBI Taxonomy" id="410659"/>
    <lineage>
        <taxon>unclassified sequences</taxon>
        <taxon>metagenomes</taxon>
        <taxon>ecological metagenomes</taxon>
    </lineage>
</organism>
<dbReference type="AlphaFoldDB" id="A0A1J5PAV5"/>